<organism evidence="1">
    <name type="scientific">marine sediment metagenome</name>
    <dbReference type="NCBI Taxonomy" id="412755"/>
    <lineage>
        <taxon>unclassified sequences</taxon>
        <taxon>metagenomes</taxon>
        <taxon>ecological metagenomes</taxon>
    </lineage>
</organism>
<gene>
    <name evidence="1" type="ORF">S01H1_55520</name>
</gene>
<proteinExistence type="predicted"/>
<dbReference type="EMBL" id="BARS01036095">
    <property type="protein sequence ID" value="GAG25873.1"/>
    <property type="molecule type" value="Genomic_DNA"/>
</dbReference>
<comment type="caution">
    <text evidence="1">The sequence shown here is derived from an EMBL/GenBank/DDBJ whole genome shotgun (WGS) entry which is preliminary data.</text>
</comment>
<sequence>MAMSKGKDFREGWTTKPGRAGTPWHYFRESMRQSVCGSWTREGDGILAGIHGVGKGRHCKLCLKIYEKKRPDEAPRVEGDKAFDREKILLMQAMQTIPEEEVRRIEISILDEEGGAIFEACGNVSRKTAHKFLEGVGYAFIPQEPLRLPRPVYPVAMGKISCEQTRDCTDYPMECSKCEGNKAKSYFKPKEE</sequence>
<protein>
    <submittedName>
        <fullName evidence="1">Uncharacterized protein</fullName>
    </submittedName>
</protein>
<accession>X0WMX1</accession>
<name>X0WMX1_9ZZZZ</name>
<evidence type="ECO:0000313" key="1">
    <source>
        <dbReference type="EMBL" id="GAG25873.1"/>
    </source>
</evidence>
<reference evidence="1" key="1">
    <citation type="journal article" date="2014" name="Front. Microbiol.">
        <title>High frequency of phylogenetically diverse reductive dehalogenase-homologous genes in deep subseafloor sedimentary metagenomes.</title>
        <authorList>
            <person name="Kawai M."/>
            <person name="Futagami T."/>
            <person name="Toyoda A."/>
            <person name="Takaki Y."/>
            <person name="Nishi S."/>
            <person name="Hori S."/>
            <person name="Arai W."/>
            <person name="Tsubouchi T."/>
            <person name="Morono Y."/>
            <person name="Uchiyama I."/>
            <person name="Ito T."/>
            <person name="Fujiyama A."/>
            <person name="Inagaki F."/>
            <person name="Takami H."/>
        </authorList>
    </citation>
    <scope>NUCLEOTIDE SEQUENCE</scope>
    <source>
        <strain evidence="1">Expedition CK06-06</strain>
    </source>
</reference>
<dbReference type="AlphaFoldDB" id="X0WMX1"/>